<dbReference type="CDD" id="cd00038">
    <property type="entry name" value="CAP_ED"/>
    <property type="match status" value="1"/>
</dbReference>
<organism evidence="4 5">
    <name type="scientific">Escallonia herrerae</name>
    <dbReference type="NCBI Taxonomy" id="1293975"/>
    <lineage>
        <taxon>Eukaryota</taxon>
        <taxon>Viridiplantae</taxon>
        <taxon>Streptophyta</taxon>
        <taxon>Embryophyta</taxon>
        <taxon>Tracheophyta</taxon>
        <taxon>Spermatophyta</taxon>
        <taxon>Magnoliopsida</taxon>
        <taxon>eudicotyledons</taxon>
        <taxon>Gunneridae</taxon>
        <taxon>Pentapetalae</taxon>
        <taxon>asterids</taxon>
        <taxon>campanulids</taxon>
        <taxon>Escalloniales</taxon>
        <taxon>Escalloniaceae</taxon>
        <taxon>Escallonia</taxon>
    </lineage>
</organism>
<evidence type="ECO:0000256" key="1">
    <source>
        <dbReference type="ARBA" id="ARBA00023286"/>
    </source>
</evidence>
<dbReference type="EMBL" id="JAVXUP010000510">
    <property type="protein sequence ID" value="KAK3026216.1"/>
    <property type="molecule type" value="Genomic_DNA"/>
</dbReference>
<protein>
    <recommendedName>
        <fullName evidence="3">Cyclic nucleotide-binding domain-containing protein</fullName>
    </recommendedName>
</protein>
<accession>A0AA88WEC5</accession>
<dbReference type="InterPro" id="IPR018490">
    <property type="entry name" value="cNMP-bd_dom_sf"/>
</dbReference>
<evidence type="ECO:0000313" key="4">
    <source>
        <dbReference type="EMBL" id="KAK3026216.1"/>
    </source>
</evidence>
<dbReference type="PANTHER" id="PTHR45651">
    <property type="entry name" value="CYCLIC NUCLEOTIDE-GATED ION CHANNEL 15-RELATED-RELATED"/>
    <property type="match status" value="1"/>
</dbReference>
<name>A0AA88WEC5_9ASTE</name>
<dbReference type="InterPro" id="IPR000595">
    <property type="entry name" value="cNMP-bd_dom"/>
</dbReference>
<evidence type="ECO:0000259" key="3">
    <source>
        <dbReference type="PROSITE" id="PS50042"/>
    </source>
</evidence>
<dbReference type="PROSITE" id="PS50042">
    <property type="entry name" value="CNMP_BINDING_3"/>
    <property type="match status" value="1"/>
</dbReference>
<feature type="domain" description="Cyclic nucleotide-binding" evidence="3">
    <location>
        <begin position="70"/>
        <end position="149"/>
    </location>
</feature>
<dbReference type="Gene3D" id="1.10.287.630">
    <property type="entry name" value="Helix hairpin bin"/>
    <property type="match status" value="1"/>
</dbReference>
<reference evidence="4" key="1">
    <citation type="submission" date="2022-12" db="EMBL/GenBank/DDBJ databases">
        <title>Draft genome assemblies for two species of Escallonia (Escalloniales).</title>
        <authorList>
            <person name="Chanderbali A."/>
            <person name="Dervinis C."/>
            <person name="Anghel I."/>
            <person name="Soltis D."/>
            <person name="Soltis P."/>
            <person name="Zapata F."/>
        </authorList>
    </citation>
    <scope>NUCLEOTIDE SEQUENCE</scope>
    <source>
        <strain evidence="4">UCBG64.0493</strain>
        <tissue evidence="4">Leaf</tissue>
    </source>
</reference>
<dbReference type="Pfam" id="PF00027">
    <property type="entry name" value="cNMP_binding"/>
    <property type="match status" value="1"/>
</dbReference>
<keyword evidence="1" id="KW-0406">Ion transport</keyword>
<dbReference type="SMART" id="SM00100">
    <property type="entry name" value="cNMP"/>
    <property type="match status" value="1"/>
</dbReference>
<dbReference type="InterPro" id="IPR014710">
    <property type="entry name" value="RmlC-like_jellyroll"/>
</dbReference>
<keyword evidence="1" id="KW-1071">Ligand-gated ion channel</keyword>
<dbReference type="GO" id="GO:0016020">
    <property type="term" value="C:membrane"/>
    <property type="evidence" value="ECO:0007669"/>
    <property type="project" value="UniProtKB-SubCell"/>
</dbReference>
<dbReference type="AlphaFoldDB" id="A0AA88WEC5"/>
<sequence>MQLRYRDMEWWMRRRQLPSHLRQRVLRFENQRRAAMGGQDETKLIKDLPDGIRRDIKRYLCLDLIKKVHLFHNLDDVILDNICDRVKPLIYSKGEKVFREGDPVQQMVFVVRGRIQRSQKLSRGFLATSTLEPGGFLGDELLSWCLRRPFTEQFPASTATFTCVKTTEAFVLEADHLVNITNNFRYNFVNEKLKQTLRYYSSYWRTWAAVTIQFAWRRYKIRTRGSANPVMMANGGSERRLRQFAAVFMSLRPHDHLE</sequence>
<gene>
    <name evidence="4" type="ORF">RJ639_040501</name>
</gene>
<dbReference type="Gene3D" id="2.60.120.10">
    <property type="entry name" value="Jelly Rolls"/>
    <property type="match status" value="1"/>
</dbReference>
<evidence type="ECO:0000256" key="2">
    <source>
        <dbReference type="ARBA" id="ARBA00023303"/>
    </source>
</evidence>
<dbReference type="Proteomes" id="UP001188597">
    <property type="component" value="Unassembled WGS sequence"/>
</dbReference>
<proteinExistence type="predicted"/>
<keyword evidence="2" id="KW-0407">Ion channel</keyword>
<evidence type="ECO:0000313" key="5">
    <source>
        <dbReference type="Proteomes" id="UP001188597"/>
    </source>
</evidence>
<dbReference type="PANTHER" id="PTHR45651:SF50">
    <property type="entry name" value="CYCLIC NUCLEOTIDE-GATED ION CHANNEL 2"/>
    <property type="match status" value="1"/>
</dbReference>
<keyword evidence="1" id="KW-0813">Transport</keyword>
<comment type="caution">
    <text evidence="4">The sequence shown here is derived from an EMBL/GenBank/DDBJ whole genome shotgun (WGS) entry which is preliminary data.</text>
</comment>
<keyword evidence="5" id="KW-1185">Reference proteome</keyword>
<dbReference type="GO" id="GO:0034220">
    <property type="term" value="P:monoatomic ion transmembrane transport"/>
    <property type="evidence" value="ECO:0007669"/>
    <property type="project" value="UniProtKB-KW"/>
</dbReference>
<dbReference type="SUPFAM" id="SSF51206">
    <property type="entry name" value="cAMP-binding domain-like"/>
    <property type="match status" value="1"/>
</dbReference>